<dbReference type="Pfam" id="PF18879">
    <property type="entry name" value="EspA_EspE"/>
    <property type="match status" value="1"/>
</dbReference>
<protein>
    <submittedName>
        <fullName evidence="4">Uncharacterized protein</fullName>
    </submittedName>
</protein>
<keyword evidence="5" id="KW-1185">Reference proteome</keyword>
<evidence type="ECO:0000259" key="2">
    <source>
        <dbReference type="Pfam" id="PF18879"/>
    </source>
</evidence>
<proteinExistence type="predicted"/>
<dbReference type="InterPro" id="IPR057037">
    <property type="entry name" value="TPR_rep_actino"/>
</dbReference>
<dbReference type="InterPro" id="IPR043796">
    <property type="entry name" value="ESX-1_EspA/EspE-like"/>
</dbReference>
<feature type="region of interest" description="Disordered" evidence="1">
    <location>
        <begin position="162"/>
        <end position="210"/>
    </location>
</feature>
<comment type="caution">
    <text evidence="4">The sequence shown here is derived from an EMBL/GenBank/DDBJ whole genome shotgun (WGS) entry which is preliminary data.</text>
</comment>
<feature type="domain" description="TPR repeat" evidence="3">
    <location>
        <begin position="219"/>
        <end position="430"/>
    </location>
</feature>
<dbReference type="STRING" id="1122247.GCA_000379865_01751"/>
<dbReference type="Proteomes" id="UP000006265">
    <property type="component" value="Unassembled WGS sequence"/>
</dbReference>
<accession>K5BE83</accession>
<dbReference type="OrthoDB" id="1187707at2"/>
<dbReference type="PATRIC" id="fig|1122247.3.peg.3809"/>
<evidence type="ECO:0000313" key="5">
    <source>
        <dbReference type="Proteomes" id="UP000006265"/>
    </source>
</evidence>
<dbReference type="Pfam" id="PF23275">
    <property type="entry name" value="TPR_23"/>
    <property type="match status" value="1"/>
</dbReference>
<feature type="compositionally biased region" description="Acidic residues" evidence="1">
    <location>
        <begin position="171"/>
        <end position="193"/>
    </location>
</feature>
<evidence type="ECO:0000313" key="4">
    <source>
        <dbReference type="EMBL" id="EKF22096.1"/>
    </source>
</evidence>
<reference evidence="4 5" key="1">
    <citation type="journal article" date="2012" name="J. Bacteriol.">
        <title>Genome sequence of Mycobacterium hassiacum DSM 44199, a rare source of heat-stable mycobacterial proteins.</title>
        <authorList>
            <person name="Tiago I."/>
            <person name="Maranha A."/>
            <person name="Mendes V."/>
            <person name="Alarico S."/>
            <person name="Moynihan P.J."/>
            <person name="Clarke A.J."/>
            <person name="Macedo-Ribeiro S."/>
            <person name="Pereira P.J."/>
            <person name="Empadinhas N."/>
        </authorList>
    </citation>
    <scope>NUCLEOTIDE SEQUENCE [LARGE SCALE GENOMIC DNA]</scope>
    <source>
        <strain evidence="5">DSM 44199 / CIP 105218 / JCM 12690 / 3849</strain>
    </source>
</reference>
<dbReference type="eggNOG" id="ENOG5030HW6">
    <property type="taxonomic scope" value="Bacteria"/>
</dbReference>
<evidence type="ECO:0000259" key="3">
    <source>
        <dbReference type="Pfam" id="PF23275"/>
    </source>
</evidence>
<evidence type="ECO:0000256" key="1">
    <source>
        <dbReference type="SAM" id="MobiDB-lite"/>
    </source>
</evidence>
<gene>
    <name evidence="4" type="ORF">C731_3968</name>
</gene>
<dbReference type="RefSeq" id="WP_005630757.1">
    <property type="nucleotide sequence ID" value="NZ_AMRA01000105.1"/>
</dbReference>
<organism evidence="4 5">
    <name type="scientific">Mycolicibacterium hassiacum (strain DSM 44199 / CIP 105218 / JCM 12690 / 3849)</name>
    <name type="common">Mycobacterium hassiacum</name>
    <dbReference type="NCBI Taxonomy" id="1122247"/>
    <lineage>
        <taxon>Bacteria</taxon>
        <taxon>Bacillati</taxon>
        <taxon>Actinomycetota</taxon>
        <taxon>Actinomycetes</taxon>
        <taxon>Mycobacteriales</taxon>
        <taxon>Mycobacteriaceae</taxon>
        <taxon>Mycolicibacterium</taxon>
    </lineage>
</organism>
<sequence>MSAADAFLQLWRNARDTHGDGAPVTGEEFDSSAQLRGIDSQLQATKPDDRWTGTAADNYAQANAEQRRIIGRLADLDEQLADKVTQAADVVATGRTNLDTVRANFAALFNSLPPGRAGETLSWKLLGLGAEQISEVVQRSNDDLSRIGRDIARLGSEYETLGNKQKFASGEGDEEGDSDKEEDGEDAEGDDDQVQQQAEEDVRRTLNDGDQEAAARVDEVLSSIVPGQELTPTQKAYLDQMADRQANMSVEDLKRAQDRLGDHKNVIGDSWQLMSNDDVRFGEPDENGNLRAGSFDRLPESVQRALSIANLDYPATGADRDRIETIAEIVRNGDQKFQTGTEIDREMIRLSDRLMDQSPVNEKTVRELFTSAGRDHQVVTDHLVGWQPHLEDPNAPDTVPYDYNSDDFLMDIMRMGWSDDGRDAAGLFNWTHDAANGSAHDQQIASAAAERYAQFLGAHKDELLNIKNMWGHTDTLGQVNPELVRGMAHGLTPYMADIAGVDGGALDNFDPLDGGDQTRPLAKGVFAVLGSDVEAYREFYGAANELALQKSFEWATDVKGGVEVFKDDARMNAAATLKGLIDYGTAEGLKTIAMDNNEMTELKKAVYNKAVAALAAAGGPYGKAISFFGSALEESFFGNGSDIAGNVKPMFGDEAARFAANALLAAGVEMPGAERYLVWDTDADGQRYQRFGTIEELKEQNGITVTPDTYGADLNRWLDQIVGEARNPSGPFGEQYDDVTQ</sequence>
<feature type="domain" description="ESX-1 secretion-associated protein EspA/EspE-like" evidence="2">
    <location>
        <begin position="19"/>
        <end position="99"/>
    </location>
</feature>
<feature type="compositionally biased region" description="Basic and acidic residues" evidence="1">
    <location>
        <begin position="200"/>
        <end position="210"/>
    </location>
</feature>
<dbReference type="AlphaFoldDB" id="K5BE83"/>
<name>K5BE83_MYCHD</name>
<dbReference type="EMBL" id="AMRA01000105">
    <property type="protein sequence ID" value="EKF22096.1"/>
    <property type="molecule type" value="Genomic_DNA"/>
</dbReference>